<dbReference type="EMBL" id="LSTV01000001">
    <property type="protein sequence ID" value="OAH51982.1"/>
    <property type="molecule type" value="Genomic_DNA"/>
</dbReference>
<dbReference type="RefSeq" id="WP_064002484.1">
    <property type="nucleotide sequence ID" value="NZ_LSTV01000001.1"/>
</dbReference>
<organism evidence="3 4">
    <name type="scientific">Microbacterium oleivorans</name>
    <dbReference type="NCBI Taxonomy" id="273677"/>
    <lineage>
        <taxon>Bacteria</taxon>
        <taxon>Bacillati</taxon>
        <taxon>Actinomycetota</taxon>
        <taxon>Actinomycetes</taxon>
        <taxon>Micrococcales</taxon>
        <taxon>Microbacteriaceae</taxon>
        <taxon>Microbacterium</taxon>
    </lineage>
</organism>
<evidence type="ECO:0000313" key="4">
    <source>
        <dbReference type="Proteomes" id="UP000076998"/>
    </source>
</evidence>
<keyword evidence="2" id="KW-0472">Membrane</keyword>
<keyword evidence="3" id="KW-0560">Oxidoreductase</keyword>
<comment type="caution">
    <text evidence="3">The sequence shown here is derived from an EMBL/GenBank/DDBJ whole genome shotgun (WGS) entry which is preliminary data.</text>
</comment>
<gene>
    <name evidence="3" type="ORF">AYL44_04885</name>
</gene>
<dbReference type="Proteomes" id="UP000076998">
    <property type="component" value="Unassembled WGS sequence"/>
</dbReference>
<evidence type="ECO:0000256" key="2">
    <source>
        <dbReference type="SAM" id="Phobius"/>
    </source>
</evidence>
<reference evidence="3 4" key="1">
    <citation type="submission" date="2016-02" db="EMBL/GenBank/DDBJ databases">
        <authorList>
            <person name="Wen L."/>
            <person name="He K."/>
            <person name="Yang H."/>
        </authorList>
    </citation>
    <scope>NUCLEOTIDE SEQUENCE [LARGE SCALE GENOMIC DNA]</scope>
    <source>
        <strain evidence="3 4">CD11_3</strain>
    </source>
</reference>
<protein>
    <submittedName>
        <fullName evidence="3">Dioxygenase</fullName>
    </submittedName>
</protein>
<keyword evidence="2" id="KW-0812">Transmembrane</keyword>
<accession>A0A177KF12</accession>
<keyword evidence="2" id="KW-1133">Transmembrane helix</keyword>
<keyword evidence="3" id="KW-0223">Dioxygenase</keyword>
<feature type="region of interest" description="Disordered" evidence="1">
    <location>
        <begin position="63"/>
        <end position="108"/>
    </location>
</feature>
<proteinExistence type="predicted"/>
<evidence type="ECO:0000256" key="1">
    <source>
        <dbReference type="SAM" id="MobiDB-lite"/>
    </source>
</evidence>
<dbReference type="GO" id="GO:0051213">
    <property type="term" value="F:dioxygenase activity"/>
    <property type="evidence" value="ECO:0007669"/>
    <property type="project" value="UniProtKB-KW"/>
</dbReference>
<name>A0A177KF12_9MICO</name>
<feature type="transmembrane region" description="Helical" evidence="2">
    <location>
        <begin position="40"/>
        <end position="63"/>
    </location>
</feature>
<feature type="compositionally biased region" description="Pro residues" evidence="1">
    <location>
        <begin position="67"/>
        <end position="108"/>
    </location>
</feature>
<sequence>MAAGRGKGRDSAQERERARLYEARRRFHASVIQRRRRDNLIAGVAGGLLIAALLGAQVAYYTLGPGMPEPAPTPTAPASPSGTPTPGPSGSPTPSPTPSGSPTPSPTP</sequence>
<evidence type="ECO:0000313" key="3">
    <source>
        <dbReference type="EMBL" id="OAH51982.1"/>
    </source>
</evidence>
<dbReference type="AlphaFoldDB" id="A0A177KF12"/>